<evidence type="ECO:0000313" key="3">
    <source>
        <dbReference type="Proteomes" id="UP000028002"/>
    </source>
</evidence>
<dbReference type="AlphaFoldDB" id="A0A081RRL5"/>
<evidence type="ECO:0000259" key="1">
    <source>
        <dbReference type="Pfam" id="PF13808"/>
    </source>
</evidence>
<comment type="caution">
    <text evidence="2">The sequence shown here is derived from an EMBL/GenBank/DDBJ whole genome shotgun (WGS) entry which is preliminary data.</text>
</comment>
<protein>
    <submittedName>
        <fullName evidence="2">Transposase</fullName>
    </submittedName>
</protein>
<gene>
    <name evidence="2" type="ORF">MEG1DRAFT_04066</name>
</gene>
<reference evidence="2 3" key="1">
    <citation type="submission" date="2014-03" db="EMBL/GenBank/DDBJ databases">
        <title>Draft Genome of Photorhabdus temperata Meg1.</title>
        <authorList>
            <person name="Hurst S.G.IV."/>
            <person name="Morris K."/>
            <person name="Thomas K."/>
            <person name="Tisa L.S."/>
        </authorList>
    </citation>
    <scope>NUCLEOTIDE SEQUENCE [LARGE SCALE GENOMIC DNA]</scope>
    <source>
        <strain evidence="2 3">Meg1</strain>
    </source>
</reference>
<proteinExistence type="predicted"/>
<dbReference type="InterPro" id="IPR032806">
    <property type="entry name" value="YbfD_N"/>
</dbReference>
<evidence type="ECO:0000313" key="2">
    <source>
        <dbReference type="EMBL" id="KER01318.1"/>
    </source>
</evidence>
<dbReference type="Pfam" id="PF13808">
    <property type="entry name" value="DDE_Tnp_1_assoc"/>
    <property type="match status" value="1"/>
</dbReference>
<sequence length="130" mass="14697">MCAVIAGAEGWEDIEDFGKMCLDWLQQKGLFQTGLPVHDMISFTTQPHSIPSYSLEEKKIINHINKYIDKYDSNRPFKDLEHNIIRHGPQVSYPAFAMDKEKKEIKKHGGIVKAVAEPGEFPVAIVSKGK</sequence>
<organism evidence="2 3">
    <name type="scientific">Photorhabdus temperata subsp. temperata Meg1</name>
    <dbReference type="NCBI Taxonomy" id="1393735"/>
    <lineage>
        <taxon>Bacteria</taxon>
        <taxon>Pseudomonadati</taxon>
        <taxon>Pseudomonadota</taxon>
        <taxon>Gammaproteobacteria</taxon>
        <taxon>Enterobacterales</taxon>
        <taxon>Morganellaceae</taxon>
        <taxon>Photorhabdus</taxon>
    </lineage>
</organism>
<dbReference type="PANTHER" id="PTHR30298:SF0">
    <property type="entry name" value="PROTEIN YBFL-RELATED"/>
    <property type="match status" value="1"/>
</dbReference>
<dbReference type="Proteomes" id="UP000028002">
    <property type="component" value="Unassembled WGS sequence"/>
</dbReference>
<dbReference type="EMBL" id="JGVH01000091">
    <property type="protein sequence ID" value="KER01318.1"/>
    <property type="molecule type" value="Genomic_DNA"/>
</dbReference>
<accession>A0A081RRL5</accession>
<feature type="domain" description="H repeat-associated protein N-terminal" evidence="1">
    <location>
        <begin position="2"/>
        <end position="42"/>
    </location>
</feature>
<dbReference type="InterPro" id="IPR051698">
    <property type="entry name" value="Transposase_11-like"/>
</dbReference>
<dbReference type="PANTHER" id="PTHR30298">
    <property type="entry name" value="H REPEAT-ASSOCIATED PREDICTED TRANSPOSASE"/>
    <property type="match status" value="1"/>
</dbReference>
<dbReference type="PATRIC" id="fig|1393735.3.peg.4166"/>
<name>A0A081RRL5_PHOTE</name>